<evidence type="ECO:0000313" key="8">
    <source>
        <dbReference type="EMBL" id="EXF75660.1"/>
    </source>
</evidence>
<dbReference type="GO" id="GO:0071949">
    <property type="term" value="F:FAD binding"/>
    <property type="evidence" value="ECO:0007669"/>
    <property type="project" value="InterPro"/>
</dbReference>
<keyword evidence="3" id="KW-0285">Flavoprotein</keyword>
<dbReference type="PANTHER" id="PTHR46720">
    <property type="entry name" value="HYDROXYLASE, PUTATIVE (AFU_ORTHOLOGUE AFUA_3G01460)-RELATED"/>
    <property type="match status" value="1"/>
</dbReference>
<evidence type="ECO:0000256" key="1">
    <source>
        <dbReference type="ARBA" id="ARBA00001974"/>
    </source>
</evidence>
<comment type="cofactor">
    <cofactor evidence="1">
        <name>FAD</name>
        <dbReference type="ChEBI" id="CHEBI:57692"/>
    </cofactor>
</comment>
<gene>
    <name evidence="8" type="ORF">CFIO01_04593</name>
</gene>
<dbReference type="GO" id="GO:0016491">
    <property type="term" value="F:oxidoreductase activity"/>
    <property type="evidence" value="ECO:0007669"/>
    <property type="project" value="UniProtKB-KW"/>
</dbReference>
<keyword evidence="5" id="KW-0560">Oxidoreductase</keyword>
<name>A0A010QFV3_9PEZI</name>
<dbReference type="PRINTS" id="PR00420">
    <property type="entry name" value="RNGMNOXGNASE"/>
</dbReference>
<evidence type="ECO:0000256" key="3">
    <source>
        <dbReference type="ARBA" id="ARBA00022630"/>
    </source>
</evidence>
<dbReference type="HOGENOM" id="CLU_009665_6_3_1"/>
<dbReference type="Gene3D" id="3.50.50.60">
    <property type="entry name" value="FAD/NAD(P)-binding domain"/>
    <property type="match status" value="1"/>
</dbReference>
<accession>A0A010QFV3</accession>
<dbReference type="KEGG" id="cfj:CFIO01_04593"/>
<dbReference type="InterPro" id="IPR036188">
    <property type="entry name" value="FAD/NAD-bd_sf"/>
</dbReference>
<dbReference type="SUPFAM" id="SSF54373">
    <property type="entry name" value="FAD-linked reductases, C-terminal domain"/>
    <property type="match status" value="1"/>
</dbReference>
<comment type="similarity">
    <text evidence="2">Belongs to the paxM FAD-dependent monooxygenase family.</text>
</comment>
<dbReference type="EMBL" id="JARH01000889">
    <property type="protein sequence ID" value="EXF75660.1"/>
    <property type="molecule type" value="Genomic_DNA"/>
</dbReference>
<keyword evidence="4" id="KW-0274">FAD</keyword>
<dbReference type="OrthoDB" id="417877at2759"/>
<dbReference type="SUPFAM" id="SSF51905">
    <property type="entry name" value="FAD/NAD(P)-binding domain"/>
    <property type="match status" value="1"/>
</dbReference>
<evidence type="ECO:0000256" key="6">
    <source>
        <dbReference type="SAM" id="Phobius"/>
    </source>
</evidence>
<dbReference type="Pfam" id="PF01494">
    <property type="entry name" value="FAD_binding_3"/>
    <property type="match status" value="1"/>
</dbReference>
<feature type="transmembrane region" description="Helical" evidence="6">
    <location>
        <begin position="7"/>
        <end position="27"/>
    </location>
</feature>
<evidence type="ECO:0000256" key="2">
    <source>
        <dbReference type="ARBA" id="ARBA00007992"/>
    </source>
</evidence>
<feature type="domain" description="FAD-binding" evidence="7">
    <location>
        <begin position="9"/>
        <end position="366"/>
    </location>
</feature>
<keyword evidence="6" id="KW-1133">Transmembrane helix</keyword>
<keyword evidence="6" id="KW-0472">Membrane</keyword>
<proteinExistence type="inferred from homology"/>
<protein>
    <recommendedName>
        <fullName evidence="7">FAD-binding domain-containing protein</fullName>
    </recommendedName>
</protein>
<reference evidence="8 9" key="1">
    <citation type="submission" date="2014-02" db="EMBL/GenBank/DDBJ databases">
        <title>The genome sequence of Colletotrichum fioriniae PJ7.</title>
        <authorList>
            <person name="Baroncelli R."/>
            <person name="Thon M.R."/>
        </authorList>
    </citation>
    <scope>NUCLEOTIDE SEQUENCE [LARGE SCALE GENOMIC DNA]</scope>
    <source>
        <strain evidence="8 9">PJ7</strain>
    </source>
</reference>
<evidence type="ECO:0000259" key="7">
    <source>
        <dbReference type="Pfam" id="PF01494"/>
    </source>
</evidence>
<dbReference type="STRING" id="1445577.A0A010QFV3"/>
<dbReference type="InterPro" id="IPR051104">
    <property type="entry name" value="FAD_monoxygenase"/>
</dbReference>
<organism evidence="8 9">
    <name type="scientific">Colletotrichum fioriniae PJ7</name>
    <dbReference type="NCBI Taxonomy" id="1445577"/>
    <lineage>
        <taxon>Eukaryota</taxon>
        <taxon>Fungi</taxon>
        <taxon>Dikarya</taxon>
        <taxon>Ascomycota</taxon>
        <taxon>Pezizomycotina</taxon>
        <taxon>Sordariomycetes</taxon>
        <taxon>Hypocreomycetidae</taxon>
        <taxon>Glomerellales</taxon>
        <taxon>Glomerellaceae</taxon>
        <taxon>Colletotrichum</taxon>
        <taxon>Colletotrichum acutatum species complex</taxon>
    </lineage>
</organism>
<dbReference type="GO" id="GO:0044550">
    <property type="term" value="P:secondary metabolite biosynthetic process"/>
    <property type="evidence" value="ECO:0007669"/>
    <property type="project" value="TreeGrafter"/>
</dbReference>
<keyword evidence="9" id="KW-1185">Reference proteome</keyword>
<dbReference type="Proteomes" id="UP000020467">
    <property type="component" value="Unassembled WGS sequence"/>
</dbReference>
<dbReference type="InterPro" id="IPR002938">
    <property type="entry name" value="FAD-bd"/>
</dbReference>
<dbReference type="PANTHER" id="PTHR46720:SF3">
    <property type="entry name" value="FAD-BINDING DOMAIN-CONTAINING PROTEIN-RELATED"/>
    <property type="match status" value="1"/>
</dbReference>
<keyword evidence="6" id="KW-0812">Transmembrane</keyword>
<evidence type="ECO:0000256" key="4">
    <source>
        <dbReference type="ARBA" id="ARBA00022827"/>
    </source>
</evidence>
<comment type="caution">
    <text evidence="8">The sequence shown here is derived from an EMBL/GenBank/DDBJ whole genome shotgun (WGS) entry which is preliminary data.</text>
</comment>
<dbReference type="AlphaFoldDB" id="A0A010QFV3"/>
<evidence type="ECO:0000256" key="5">
    <source>
        <dbReference type="ARBA" id="ARBA00023002"/>
    </source>
</evidence>
<sequence>MGGEKKPFEIAIIGGGIAGIILAISLAKRNVPCVIYEKAHAYTELGVGLGVSPNALRAMTTCDPVVLEALESVAEPPFRWEVFDGTDEANEDTVLFTLGNSTTGLRGCHRGQFLTHLLKHIPDEMIHYSKELESVETPEEAGRRLRMIFRDGSTAEADGLIGCDGIKSHTRGIVIGHDHAAAKCTYTHKYTYRGLIPMSQAVEILGPDKARTSGLWVCNDAHIVTYPVAHGKMLNLVAHTSTTEEWPSDTQFTLPATVDDCIKDLKAFSPRMQKVIQLLKVLDRWALFDLGDDSVPTFAKGCICLLGDAAHASTPHQGAGAGICVEDAAVMASLLADQMVRDSRGIEAAFAAFDASRRERGQWLIRESRRAGELYDLRTEHGKDFDKLREEIYAQAEKLWHFDLDRNIRDALEDMRGRLAAE</sequence>
<evidence type="ECO:0000313" key="9">
    <source>
        <dbReference type="Proteomes" id="UP000020467"/>
    </source>
</evidence>
<dbReference type="eggNOG" id="KOG2614">
    <property type="taxonomic scope" value="Eukaryota"/>
</dbReference>